<dbReference type="AlphaFoldDB" id="A0A645FPB4"/>
<dbReference type="PROSITE" id="PS51379">
    <property type="entry name" value="4FE4S_FER_2"/>
    <property type="match status" value="2"/>
</dbReference>
<dbReference type="Gene3D" id="1.20.1440.230">
    <property type="entry name" value="NADH-ubiquinone oxidoreductase 51kDa subunit, iron-sulphur binding domain"/>
    <property type="match status" value="1"/>
</dbReference>
<keyword evidence="5" id="KW-0560">Oxidoreductase</keyword>
<dbReference type="PROSITE" id="PS00198">
    <property type="entry name" value="4FE4S_FER_1"/>
    <property type="match status" value="2"/>
</dbReference>
<dbReference type="EMBL" id="VSSQ01063188">
    <property type="protein sequence ID" value="MPN16267.1"/>
    <property type="molecule type" value="Genomic_DNA"/>
</dbReference>
<evidence type="ECO:0000259" key="4">
    <source>
        <dbReference type="PROSITE" id="PS51379"/>
    </source>
</evidence>
<dbReference type="SUPFAM" id="SSF54862">
    <property type="entry name" value="4Fe-4S ferredoxins"/>
    <property type="match status" value="1"/>
</dbReference>
<dbReference type="Pfam" id="PF00037">
    <property type="entry name" value="Fer4"/>
    <property type="match status" value="2"/>
</dbReference>
<dbReference type="EC" id="1.12.1.3" evidence="5"/>
<proteinExistence type="predicted"/>
<comment type="caution">
    <text evidence="5">The sequence shown here is derived from an EMBL/GenBank/DDBJ whole genome shotgun (WGS) entry which is preliminary data.</text>
</comment>
<dbReference type="PANTHER" id="PTHR43578">
    <property type="entry name" value="NADH-QUINONE OXIDOREDUCTASE SUBUNIT F"/>
    <property type="match status" value="1"/>
</dbReference>
<dbReference type="PANTHER" id="PTHR43578:SF3">
    <property type="entry name" value="NADH-QUINONE OXIDOREDUCTASE SUBUNIT F"/>
    <property type="match status" value="1"/>
</dbReference>
<dbReference type="InterPro" id="IPR017900">
    <property type="entry name" value="4Fe4S_Fe_S_CS"/>
</dbReference>
<evidence type="ECO:0000256" key="2">
    <source>
        <dbReference type="ARBA" id="ARBA00023004"/>
    </source>
</evidence>
<dbReference type="SUPFAM" id="SSF140490">
    <property type="entry name" value="Nqo1C-terminal domain-like"/>
    <property type="match status" value="1"/>
</dbReference>
<dbReference type="InterPro" id="IPR019575">
    <property type="entry name" value="Nuop51_4Fe4S-bd"/>
</dbReference>
<dbReference type="GO" id="GO:0051539">
    <property type="term" value="F:4 iron, 4 sulfur cluster binding"/>
    <property type="evidence" value="ECO:0007669"/>
    <property type="project" value="InterPro"/>
</dbReference>
<keyword evidence="2" id="KW-0408">Iron</keyword>
<dbReference type="SMART" id="SM00928">
    <property type="entry name" value="NADH_4Fe-4S"/>
    <property type="match status" value="1"/>
</dbReference>
<evidence type="ECO:0000256" key="1">
    <source>
        <dbReference type="ARBA" id="ARBA00022723"/>
    </source>
</evidence>
<dbReference type="InterPro" id="IPR017896">
    <property type="entry name" value="4Fe4S_Fe-S-bd"/>
</dbReference>
<dbReference type="Gene3D" id="3.30.70.20">
    <property type="match status" value="1"/>
</dbReference>
<dbReference type="FunFam" id="1.20.1440.230:FF:000001">
    <property type="entry name" value="Mitochondrial NADH dehydrogenase flavoprotein 1"/>
    <property type="match status" value="1"/>
</dbReference>
<reference evidence="5" key="1">
    <citation type="submission" date="2019-08" db="EMBL/GenBank/DDBJ databases">
        <authorList>
            <person name="Kucharzyk K."/>
            <person name="Murdoch R.W."/>
            <person name="Higgins S."/>
            <person name="Loffler F."/>
        </authorList>
    </citation>
    <scope>NUCLEOTIDE SEQUENCE</scope>
</reference>
<protein>
    <submittedName>
        <fullName evidence="5">NADP-reducing hydrogenase subunit HndC</fullName>
        <ecNumber evidence="5">1.12.1.3</ecNumber>
    </submittedName>
</protein>
<keyword evidence="1" id="KW-0479">Metal-binding</keyword>
<sequence length="159" mass="17820">MVETARYFLDFTRRESCGKCTFCRVGTTRMFETLERITQGHGTLEDLDFLETLGNKVRKGSLCGLGQTAPNPVLATLRYFKNEYLDHVERHSCSALECNALVDVALDRSKCIKCRLCIKTCPAGAISDDFVVDNAKCTRCNSCIEICPKRAIARIPRAE</sequence>
<feature type="domain" description="4Fe-4S ferredoxin-type" evidence="4">
    <location>
        <begin position="128"/>
        <end position="157"/>
    </location>
</feature>
<gene>
    <name evidence="5" type="primary">hndC_36</name>
    <name evidence="5" type="ORF">SDC9_163605</name>
</gene>
<keyword evidence="3" id="KW-0411">Iron-sulfur</keyword>
<feature type="domain" description="4Fe-4S ferredoxin-type" evidence="4">
    <location>
        <begin position="102"/>
        <end position="127"/>
    </location>
</feature>
<organism evidence="5">
    <name type="scientific">bioreactor metagenome</name>
    <dbReference type="NCBI Taxonomy" id="1076179"/>
    <lineage>
        <taxon>unclassified sequences</taxon>
        <taxon>metagenomes</taxon>
        <taxon>ecological metagenomes</taxon>
    </lineage>
</organism>
<evidence type="ECO:0000256" key="3">
    <source>
        <dbReference type="ARBA" id="ARBA00023014"/>
    </source>
</evidence>
<dbReference type="GO" id="GO:0046872">
    <property type="term" value="F:metal ion binding"/>
    <property type="evidence" value="ECO:0007669"/>
    <property type="project" value="UniProtKB-KW"/>
</dbReference>
<dbReference type="GO" id="GO:0050583">
    <property type="term" value="F:hydrogen dehydrogenase (NADP+) activity"/>
    <property type="evidence" value="ECO:0007669"/>
    <property type="project" value="UniProtKB-EC"/>
</dbReference>
<dbReference type="Pfam" id="PF10589">
    <property type="entry name" value="NADH_4Fe-4S"/>
    <property type="match status" value="1"/>
</dbReference>
<name>A0A645FPB4_9ZZZZ</name>
<accession>A0A645FPB4</accession>
<evidence type="ECO:0000313" key="5">
    <source>
        <dbReference type="EMBL" id="MPN16267.1"/>
    </source>
</evidence>
<dbReference type="InterPro" id="IPR037207">
    <property type="entry name" value="Nuop51_4Fe4S-bd_sf"/>
</dbReference>